<dbReference type="GO" id="GO:0000460">
    <property type="term" value="P:maturation of 5.8S rRNA"/>
    <property type="evidence" value="ECO:0007669"/>
    <property type="project" value="TreeGrafter"/>
</dbReference>
<feature type="compositionally biased region" description="Basic residues" evidence="7">
    <location>
        <begin position="145"/>
        <end position="162"/>
    </location>
</feature>
<evidence type="ECO:0000256" key="1">
    <source>
        <dbReference type="ARBA" id="ARBA00004123"/>
    </source>
</evidence>
<dbReference type="Proteomes" id="UP001219933">
    <property type="component" value="Chromosome 1"/>
</dbReference>
<keyword evidence="3 6" id="KW-0698">rRNA processing</keyword>
<evidence type="ECO:0000256" key="2">
    <source>
        <dbReference type="ARBA" id="ARBA00009154"/>
    </source>
</evidence>
<evidence type="ECO:0000313" key="9">
    <source>
        <dbReference type="Proteomes" id="UP001219933"/>
    </source>
</evidence>
<evidence type="ECO:0000256" key="5">
    <source>
        <dbReference type="ARBA" id="ARBA00023242"/>
    </source>
</evidence>
<organism evidence="8 9">
    <name type="scientific">Malassezia cuniculi</name>
    <dbReference type="NCBI Taxonomy" id="948313"/>
    <lineage>
        <taxon>Eukaryota</taxon>
        <taxon>Fungi</taxon>
        <taxon>Dikarya</taxon>
        <taxon>Basidiomycota</taxon>
        <taxon>Ustilaginomycotina</taxon>
        <taxon>Malasseziomycetes</taxon>
        <taxon>Malasseziales</taxon>
        <taxon>Malasseziaceae</taxon>
        <taxon>Malassezia</taxon>
    </lineage>
</organism>
<evidence type="ECO:0000256" key="4">
    <source>
        <dbReference type="ARBA" id="ARBA00022884"/>
    </source>
</evidence>
<dbReference type="PANTHER" id="PTHR15341:SF3">
    <property type="entry name" value="NUCLEAR NUCLEIC ACID-BINDING PROTEIN C1D"/>
    <property type="match status" value="1"/>
</dbReference>
<evidence type="ECO:0000256" key="7">
    <source>
        <dbReference type="SAM" id="MobiDB-lite"/>
    </source>
</evidence>
<keyword evidence="9" id="KW-1185">Reference proteome</keyword>
<evidence type="ECO:0000256" key="6">
    <source>
        <dbReference type="RuleBase" id="RU368003"/>
    </source>
</evidence>
<comment type="subcellular location">
    <subcellularLocation>
        <location evidence="1 6">Nucleus</location>
    </subcellularLocation>
</comment>
<dbReference type="AlphaFoldDB" id="A0AAF0ER25"/>
<proteinExistence type="inferred from homology"/>
<dbReference type="GO" id="GO:0003723">
    <property type="term" value="F:RNA binding"/>
    <property type="evidence" value="ECO:0007669"/>
    <property type="project" value="UniProtKB-UniRule"/>
</dbReference>
<evidence type="ECO:0000256" key="3">
    <source>
        <dbReference type="ARBA" id="ARBA00022552"/>
    </source>
</evidence>
<feature type="region of interest" description="Disordered" evidence="7">
    <location>
        <begin position="128"/>
        <end position="162"/>
    </location>
</feature>
<dbReference type="GO" id="GO:0005730">
    <property type="term" value="C:nucleolus"/>
    <property type="evidence" value="ECO:0007669"/>
    <property type="project" value="TreeGrafter"/>
</dbReference>
<dbReference type="Pfam" id="PF04000">
    <property type="entry name" value="Sas10_Utp3"/>
    <property type="match status" value="1"/>
</dbReference>
<name>A0AAF0ER25_9BASI</name>
<dbReference type="PANTHER" id="PTHR15341">
    <property type="entry name" value="SUN-COR STEROID HORMONE RECEPTOR CO-REPRESSOR"/>
    <property type="match status" value="1"/>
</dbReference>
<gene>
    <name evidence="8" type="ORF">MCUN1_000387</name>
</gene>
<keyword evidence="5 6" id="KW-0539">Nucleus</keyword>
<dbReference type="InterPro" id="IPR011082">
    <property type="entry name" value="Exosome-assoc_fac/DNA_repair"/>
</dbReference>
<dbReference type="GO" id="GO:0010468">
    <property type="term" value="P:regulation of gene expression"/>
    <property type="evidence" value="ECO:0007669"/>
    <property type="project" value="TreeGrafter"/>
</dbReference>
<feature type="compositionally biased region" description="Basic and acidic residues" evidence="7">
    <location>
        <begin position="135"/>
        <end position="144"/>
    </location>
</feature>
<comment type="function">
    <text evidence="6">Required for exosome-dependent processing of pre-rRNA and small nucleolar RNA (snRNA) precursors. Involved in processing of 35S pre-rRNA at the A0, A1 and A2 sites.</text>
</comment>
<dbReference type="EMBL" id="CP119877">
    <property type="protein sequence ID" value="WFD33574.1"/>
    <property type="molecule type" value="Genomic_DNA"/>
</dbReference>
<dbReference type="GO" id="GO:0003677">
    <property type="term" value="F:DNA binding"/>
    <property type="evidence" value="ECO:0007669"/>
    <property type="project" value="TreeGrafter"/>
</dbReference>
<accession>A0AAF0ER25</accession>
<dbReference type="InterPro" id="IPR007146">
    <property type="entry name" value="Sas10/Utp3/C1D"/>
</dbReference>
<evidence type="ECO:0000313" key="8">
    <source>
        <dbReference type="EMBL" id="WFD33574.1"/>
    </source>
</evidence>
<sequence length="162" mass="18073">MYEHTVGDPTEALQTLSRELETLRPALAAAFSRNMKDRLTELEEKDAQTSGDKPLGRLQGAKLAVSAAYVYLDLLWMHLKATGVDPTTHPVHTELQRVHAYFTKLREAEPDARPLHVDKDAAKRMVAASISGKHTRFDNDDADKKAKKAKKPKKDKKNSKAA</sequence>
<dbReference type="GO" id="GO:0000178">
    <property type="term" value="C:exosome (RNase complex)"/>
    <property type="evidence" value="ECO:0007669"/>
    <property type="project" value="TreeGrafter"/>
</dbReference>
<reference evidence="8" key="1">
    <citation type="submission" date="2023-03" db="EMBL/GenBank/DDBJ databases">
        <title>Mating type loci evolution in Malassezia.</title>
        <authorList>
            <person name="Coelho M.A."/>
        </authorList>
    </citation>
    <scope>NUCLEOTIDE SEQUENCE</scope>
    <source>
        <strain evidence="8">CBS 11721</strain>
    </source>
</reference>
<keyword evidence="4 6" id="KW-0694">RNA-binding</keyword>
<comment type="similarity">
    <text evidence="2 6">Belongs to the C1D family.</text>
</comment>
<protein>
    <recommendedName>
        <fullName evidence="6">Exosome complex protein</fullName>
    </recommendedName>
</protein>